<proteinExistence type="predicted"/>
<gene>
    <name evidence="10" type="ORF">MTR67_010873</name>
</gene>
<dbReference type="InterPro" id="IPR039774">
    <property type="entry name" value="Sin3-like"/>
</dbReference>
<keyword evidence="11" id="KW-1185">Reference proteome</keyword>
<evidence type="ECO:0000256" key="7">
    <source>
        <dbReference type="PROSITE-ProRule" id="PRU00810"/>
    </source>
</evidence>
<reference evidence="10" key="1">
    <citation type="submission" date="2023-08" db="EMBL/GenBank/DDBJ databases">
        <title>A de novo genome assembly of Solanum verrucosum Schlechtendal, a Mexican diploid species geographically isolated from the other diploid A-genome species in potato relatives.</title>
        <authorList>
            <person name="Hosaka K."/>
        </authorList>
    </citation>
    <scope>NUCLEOTIDE SEQUENCE</scope>
    <source>
        <tissue evidence="10">Young leaves</tissue>
    </source>
</reference>
<feature type="domain" description="Reverse transcriptase" evidence="9">
    <location>
        <begin position="1"/>
        <end position="147"/>
    </location>
</feature>
<dbReference type="GO" id="GO:0000785">
    <property type="term" value="C:chromatin"/>
    <property type="evidence" value="ECO:0007669"/>
    <property type="project" value="TreeGrafter"/>
</dbReference>
<dbReference type="Pfam" id="PF02671">
    <property type="entry name" value="PAH"/>
    <property type="match status" value="3"/>
</dbReference>
<protein>
    <recommendedName>
        <fullName evidence="9">Reverse transcriptase domain-containing protein</fullName>
    </recommendedName>
</protein>
<dbReference type="PROSITE" id="PS51477">
    <property type="entry name" value="PAH"/>
    <property type="match status" value="3"/>
</dbReference>
<dbReference type="SUPFAM" id="SSF56672">
    <property type="entry name" value="DNA/RNA polymerases"/>
    <property type="match status" value="1"/>
</dbReference>
<keyword evidence="5" id="KW-0804">Transcription</keyword>
<dbReference type="PANTHER" id="PTHR12346:SF8">
    <property type="entry name" value="PAIRED AMPHIPATHIC HELIX PROTEIN SIN3-LIKE 2"/>
    <property type="match status" value="1"/>
</dbReference>
<evidence type="ECO:0000256" key="8">
    <source>
        <dbReference type="SAM" id="MobiDB-lite"/>
    </source>
</evidence>
<evidence type="ECO:0000313" key="10">
    <source>
        <dbReference type="EMBL" id="WMV17488.1"/>
    </source>
</evidence>
<dbReference type="Pfam" id="PF00078">
    <property type="entry name" value="RVT_1"/>
    <property type="match status" value="1"/>
</dbReference>
<dbReference type="GO" id="GO:0000118">
    <property type="term" value="C:histone deacetylase complex"/>
    <property type="evidence" value="ECO:0007669"/>
    <property type="project" value="TreeGrafter"/>
</dbReference>
<dbReference type="AlphaFoldDB" id="A0AAF0Q6W6"/>
<dbReference type="Proteomes" id="UP001234989">
    <property type="component" value="Chromosome 2"/>
</dbReference>
<evidence type="ECO:0000256" key="3">
    <source>
        <dbReference type="ARBA" id="ARBA00022737"/>
    </source>
</evidence>
<keyword evidence="3" id="KW-0677">Repeat</keyword>
<organism evidence="10 11">
    <name type="scientific">Solanum verrucosum</name>
    <dbReference type="NCBI Taxonomy" id="315347"/>
    <lineage>
        <taxon>Eukaryota</taxon>
        <taxon>Viridiplantae</taxon>
        <taxon>Streptophyta</taxon>
        <taxon>Embryophyta</taxon>
        <taxon>Tracheophyta</taxon>
        <taxon>Spermatophyta</taxon>
        <taxon>Magnoliopsida</taxon>
        <taxon>eudicotyledons</taxon>
        <taxon>Gunneridae</taxon>
        <taxon>Pentapetalae</taxon>
        <taxon>asterids</taxon>
        <taxon>lamiids</taxon>
        <taxon>Solanales</taxon>
        <taxon>Solanaceae</taxon>
        <taxon>Solanoideae</taxon>
        <taxon>Solaneae</taxon>
        <taxon>Solanum</taxon>
    </lineage>
</organism>
<feature type="region of interest" description="Disordered" evidence="8">
    <location>
        <begin position="326"/>
        <end position="349"/>
    </location>
</feature>
<dbReference type="Gene3D" id="1.20.1160.11">
    <property type="entry name" value="Paired amphipathic helix"/>
    <property type="match status" value="3"/>
</dbReference>
<evidence type="ECO:0000313" key="11">
    <source>
        <dbReference type="Proteomes" id="UP001234989"/>
    </source>
</evidence>
<keyword evidence="4" id="KW-0805">Transcription regulation</keyword>
<feature type="compositionally biased region" description="Gly residues" evidence="8">
    <location>
        <begin position="329"/>
        <end position="342"/>
    </location>
</feature>
<dbReference type="InterPro" id="IPR036600">
    <property type="entry name" value="PAH_sf"/>
</dbReference>
<evidence type="ECO:0000256" key="2">
    <source>
        <dbReference type="ARBA" id="ARBA00022491"/>
    </source>
</evidence>
<dbReference type="GO" id="GO:0000122">
    <property type="term" value="P:negative regulation of transcription by RNA polymerase II"/>
    <property type="evidence" value="ECO:0007669"/>
    <property type="project" value="TreeGrafter"/>
</dbReference>
<keyword evidence="6 7" id="KW-0539">Nucleus</keyword>
<evidence type="ECO:0000256" key="6">
    <source>
        <dbReference type="ARBA" id="ARBA00023242"/>
    </source>
</evidence>
<dbReference type="FunFam" id="1.20.1160.11:FF:000002">
    <property type="entry name" value="Paired amphipathic helix protein SIN3"/>
    <property type="match status" value="1"/>
</dbReference>
<dbReference type="FunFam" id="1.20.1160.11:FF:000001">
    <property type="entry name" value="Paired amphipathic helix protein Sin3"/>
    <property type="match status" value="1"/>
</dbReference>
<name>A0AAF0Q6W6_SOLVR</name>
<dbReference type="FunFam" id="1.20.1160.11:FF:000003">
    <property type="entry name" value="Paired amphipathic helix SIN3-like protein"/>
    <property type="match status" value="1"/>
</dbReference>
<dbReference type="SUPFAM" id="SSF47762">
    <property type="entry name" value="PAH2 domain"/>
    <property type="match status" value="3"/>
</dbReference>
<sequence>MVLGSLNNSSNGSCWELLPLFSIKVNGENYGFFAGKRGLRQGDPASPLLFVLVMEYLLRTLQTMSGMPEFRFHPMCKKVQLTHLIFVDDLMIFWKGNVASVSRVMEALAHFSTATGLEANLDKSSIFLARVDENTRRQILARTGFSVVIFPIKYLGLPLSPKKWTNTDCHSLIDRLTQKITVTYSKQLSYADRLQICRNFLWGSSAAKRKIALVSWEKVCFPKRQGGLNIKGSNNWNIASVGQLIWQIIENKEAFMARLKVQVSASASANEKLKRPIGELIMYQSHNFIVMPMSVAFRDRDHRSPSAITVPSSVSLAIAMYGQSQFSEGGSGKRGGDRGSVGGNDSNPNVTTNDALTYLKEIIKDMFPDQSEKFNVFLEVMNDFKAQRIDIVGVIARVKELFKGYPSLLLGLNSFFPKGYEIILDDEVEAPPKETTVFDRYGKGFTFCEKVKKRLHSPTDYQTFLKCLRFYSRDIVSRQQLQSLVSSILGNHLDLMEGFNEFIECYKRDVGIFVGEVTKWDEGHTKSTEKYKEQKCKIEAPPQGSNFEEAISFVKKVKVRFQSDNPVYGSFLAILKMYKEHKNIDKVYHEVAILFKDHPDLLDDFTKFLPDSSPNVVLKRYMDELTIRFSFL</sequence>
<evidence type="ECO:0000256" key="5">
    <source>
        <dbReference type="ARBA" id="ARBA00023163"/>
    </source>
</evidence>
<dbReference type="InterPro" id="IPR043502">
    <property type="entry name" value="DNA/RNA_pol_sf"/>
</dbReference>
<dbReference type="PANTHER" id="PTHR12346">
    <property type="entry name" value="SIN3B-RELATED"/>
    <property type="match status" value="1"/>
</dbReference>
<keyword evidence="2" id="KW-0678">Repressor</keyword>
<dbReference type="GO" id="GO:0003714">
    <property type="term" value="F:transcription corepressor activity"/>
    <property type="evidence" value="ECO:0007669"/>
    <property type="project" value="InterPro"/>
</dbReference>
<evidence type="ECO:0000256" key="1">
    <source>
        <dbReference type="ARBA" id="ARBA00004123"/>
    </source>
</evidence>
<dbReference type="PROSITE" id="PS50878">
    <property type="entry name" value="RT_POL"/>
    <property type="match status" value="1"/>
</dbReference>
<accession>A0AAF0Q6W6</accession>
<evidence type="ECO:0000256" key="4">
    <source>
        <dbReference type="ARBA" id="ARBA00023015"/>
    </source>
</evidence>
<dbReference type="EMBL" id="CP133613">
    <property type="protein sequence ID" value="WMV17488.1"/>
    <property type="molecule type" value="Genomic_DNA"/>
</dbReference>
<comment type="subcellular location">
    <subcellularLocation>
        <location evidence="1 7">Nucleus</location>
    </subcellularLocation>
</comment>
<evidence type="ECO:0000259" key="9">
    <source>
        <dbReference type="PROSITE" id="PS50878"/>
    </source>
</evidence>
<dbReference type="InterPro" id="IPR000477">
    <property type="entry name" value="RT_dom"/>
</dbReference>
<dbReference type="InterPro" id="IPR003822">
    <property type="entry name" value="PAH"/>
</dbReference>